<proteinExistence type="predicted"/>
<feature type="domain" description="Sigma-54 factor interaction" evidence="13">
    <location>
        <begin position="140"/>
        <end position="369"/>
    </location>
</feature>
<accession>A0A223I0S5</accession>
<keyword evidence="5" id="KW-0547">Nucleotide-binding</keyword>
<dbReference type="GO" id="GO:0043565">
    <property type="term" value="F:sequence-specific DNA binding"/>
    <property type="evidence" value="ECO:0007669"/>
    <property type="project" value="InterPro"/>
</dbReference>
<dbReference type="SMART" id="SM00448">
    <property type="entry name" value="REC"/>
    <property type="match status" value="1"/>
</dbReference>
<dbReference type="Pfam" id="PF25601">
    <property type="entry name" value="AAA_lid_14"/>
    <property type="match status" value="1"/>
</dbReference>
<dbReference type="PRINTS" id="PR01590">
    <property type="entry name" value="HTHFIS"/>
</dbReference>
<evidence type="ECO:0000256" key="4">
    <source>
        <dbReference type="ARBA" id="ARBA00022553"/>
    </source>
</evidence>
<evidence type="ECO:0000256" key="3">
    <source>
        <dbReference type="ARBA" id="ARBA00022490"/>
    </source>
</evidence>
<sequence length="453" mass="51445">MRHILVADDEKNMRWALKKALFNDGYVIDEAENGAVALNKFESSIYDLIILDIKMPEVNGIDVLKTIREKDKDIPVIVITAYGEIDTAIQAIKLCAVDYIQKPFDINELKLTIGKALEITNLKEEVKFLREELNGKEFDIIGESSKLKDVLNIVKKVAPTDATVLLLGESGTGKELIAKAIHNLSKRKDGPYIKVNCGALPENLLESELFGYEKGAFTGALSRKPGRFERANGGTIFLDEIGEISPSIQVKMLRILQEKEFERLGGIEILKADVRVIAATNKNLENMVKEGAFREDLFYRLNVVPIQLPPLRERVEDIPILIDYFLDKYSKNLRLEKFKIDKSAMKFLMEYSWPGNIRELENLVERMLILNHGSVIKKEDLPLGSNKMIKDVDKIVLPPNGISIDELEKNLIEQALERTGYNQTKAAKLLGLTRHTLIYRMEKYGIKERRDSD</sequence>
<dbReference type="PROSITE" id="PS50110">
    <property type="entry name" value="RESPONSE_REGULATORY"/>
    <property type="match status" value="1"/>
</dbReference>
<evidence type="ECO:0000259" key="13">
    <source>
        <dbReference type="PROSITE" id="PS50045"/>
    </source>
</evidence>
<evidence type="ECO:0000259" key="14">
    <source>
        <dbReference type="PROSITE" id="PS50110"/>
    </source>
</evidence>
<organism evidence="15 16">
    <name type="scientific">Thermoanaerobacterium thermosaccharolyticum</name>
    <name type="common">Clostridium thermosaccharolyticum</name>
    <dbReference type="NCBI Taxonomy" id="1517"/>
    <lineage>
        <taxon>Bacteria</taxon>
        <taxon>Bacillati</taxon>
        <taxon>Bacillota</taxon>
        <taxon>Clostridia</taxon>
        <taxon>Thermoanaerobacterales</taxon>
        <taxon>Thermoanaerobacteraceae</taxon>
        <taxon>Thermoanaerobacterium</taxon>
    </lineage>
</organism>
<dbReference type="InterPro" id="IPR003593">
    <property type="entry name" value="AAA+_ATPase"/>
</dbReference>
<evidence type="ECO:0000256" key="6">
    <source>
        <dbReference type="ARBA" id="ARBA00022840"/>
    </source>
</evidence>
<dbReference type="Pfam" id="PF02954">
    <property type="entry name" value="HTH_8"/>
    <property type="match status" value="1"/>
</dbReference>
<dbReference type="PROSITE" id="PS00676">
    <property type="entry name" value="SIGMA54_INTERACT_2"/>
    <property type="match status" value="1"/>
</dbReference>
<evidence type="ECO:0000256" key="1">
    <source>
        <dbReference type="ARBA" id="ARBA00004496"/>
    </source>
</evidence>
<dbReference type="GO" id="GO:0005524">
    <property type="term" value="F:ATP binding"/>
    <property type="evidence" value="ECO:0007669"/>
    <property type="project" value="UniProtKB-KW"/>
</dbReference>
<feature type="domain" description="Response regulatory" evidence="14">
    <location>
        <begin position="3"/>
        <end position="117"/>
    </location>
</feature>
<dbReference type="GO" id="GO:0005737">
    <property type="term" value="C:cytoplasm"/>
    <property type="evidence" value="ECO:0007669"/>
    <property type="project" value="UniProtKB-SubCell"/>
</dbReference>
<dbReference type="FunFam" id="3.40.50.2300:FF:000018">
    <property type="entry name" value="DNA-binding transcriptional regulator NtrC"/>
    <property type="match status" value="1"/>
</dbReference>
<dbReference type="InterPro" id="IPR002078">
    <property type="entry name" value="Sigma_54_int"/>
</dbReference>
<protein>
    <recommendedName>
        <fullName evidence="2">Stage 0 sporulation protein A homolog</fullName>
    </recommendedName>
</protein>
<dbReference type="InterPro" id="IPR058031">
    <property type="entry name" value="AAA_lid_NorR"/>
</dbReference>
<name>A0A223I0S5_THETR</name>
<dbReference type="PROSITE" id="PS00675">
    <property type="entry name" value="SIGMA54_INTERACT_1"/>
    <property type="match status" value="1"/>
</dbReference>
<evidence type="ECO:0000256" key="12">
    <source>
        <dbReference type="PROSITE-ProRule" id="PRU00169"/>
    </source>
</evidence>
<keyword evidence="8 15" id="KW-0238">DNA-binding</keyword>
<dbReference type="Gene3D" id="1.10.10.60">
    <property type="entry name" value="Homeodomain-like"/>
    <property type="match status" value="1"/>
</dbReference>
<keyword evidence="3" id="KW-0963">Cytoplasm</keyword>
<dbReference type="SMART" id="SM00382">
    <property type="entry name" value="AAA"/>
    <property type="match status" value="1"/>
</dbReference>
<evidence type="ECO:0000313" key="16">
    <source>
        <dbReference type="Proteomes" id="UP000214975"/>
    </source>
</evidence>
<comment type="function">
    <text evidence="11">May play the central regulatory role in sporulation. It may be an element of the effector pathway responsible for the activation of sporulation genes in response to nutritional stress. Spo0A may act in concert with spo0H (a sigma factor) to control the expression of some genes that are critical to the sporulation process.</text>
</comment>
<dbReference type="SUPFAM" id="SSF52540">
    <property type="entry name" value="P-loop containing nucleoside triphosphate hydrolases"/>
    <property type="match status" value="1"/>
</dbReference>
<dbReference type="PANTHER" id="PTHR32071:SF57">
    <property type="entry name" value="C4-DICARBOXYLATE TRANSPORT TRANSCRIPTIONAL REGULATORY PROTEIN DCTD"/>
    <property type="match status" value="1"/>
</dbReference>
<evidence type="ECO:0000256" key="2">
    <source>
        <dbReference type="ARBA" id="ARBA00018672"/>
    </source>
</evidence>
<dbReference type="InterPro" id="IPR025944">
    <property type="entry name" value="Sigma_54_int_dom_CS"/>
</dbReference>
<dbReference type="EMBL" id="CP016893">
    <property type="protein sequence ID" value="AST58323.1"/>
    <property type="molecule type" value="Genomic_DNA"/>
</dbReference>
<dbReference type="Pfam" id="PF00158">
    <property type="entry name" value="Sigma54_activat"/>
    <property type="match status" value="1"/>
</dbReference>
<keyword evidence="7" id="KW-0805">Transcription regulation</keyword>
<evidence type="ECO:0000256" key="7">
    <source>
        <dbReference type="ARBA" id="ARBA00023015"/>
    </source>
</evidence>
<comment type="subcellular location">
    <subcellularLocation>
        <location evidence="1">Cytoplasm</location>
    </subcellularLocation>
</comment>
<dbReference type="AlphaFoldDB" id="A0A223I0S5"/>
<dbReference type="InterPro" id="IPR002197">
    <property type="entry name" value="HTH_Fis"/>
</dbReference>
<dbReference type="InterPro" id="IPR025662">
    <property type="entry name" value="Sigma_54_int_dom_ATP-bd_1"/>
</dbReference>
<dbReference type="SUPFAM" id="SSF52172">
    <property type="entry name" value="CheY-like"/>
    <property type="match status" value="1"/>
</dbReference>
<reference evidence="15 16" key="1">
    <citation type="submission" date="2016-08" db="EMBL/GenBank/DDBJ databases">
        <title>A novel genetic cassette of butanologenic Thermoanaerobacterium thermosaccharolyticum that directly convert cellulose to butanol.</title>
        <authorList>
            <person name="Li T."/>
            <person name="He J."/>
        </authorList>
    </citation>
    <scope>NUCLEOTIDE SEQUENCE [LARGE SCALE GENOMIC DNA]</scope>
    <source>
        <strain evidence="15 16">TG57</strain>
    </source>
</reference>
<evidence type="ECO:0000256" key="5">
    <source>
        <dbReference type="ARBA" id="ARBA00022741"/>
    </source>
</evidence>
<dbReference type="PROSITE" id="PS50045">
    <property type="entry name" value="SIGMA54_INTERACT_4"/>
    <property type="match status" value="1"/>
</dbReference>
<dbReference type="FunFam" id="3.40.50.300:FF:000006">
    <property type="entry name" value="DNA-binding transcriptional regulator NtrC"/>
    <property type="match status" value="1"/>
</dbReference>
<dbReference type="GO" id="GO:0006355">
    <property type="term" value="P:regulation of DNA-templated transcription"/>
    <property type="evidence" value="ECO:0007669"/>
    <property type="project" value="InterPro"/>
</dbReference>
<keyword evidence="4 12" id="KW-0597">Phosphoprotein</keyword>
<dbReference type="Gene3D" id="3.40.50.2300">
    <property type="match status" value="1"/>
</dbReference>
<dbReference type="InterPro" id="IPR025943">
    <property type="entry name" value="Sigma_54_int_dom_ATP-bd_2"/>
</dbReference>
<dbReference type="FunFam" id="1.10.8.60:FF:000014">
    <property type="entry name" value="DNA-binding transcriptional regulator NtrC"/>
    <property type="match status" value="1"/>
</dbReference>
<dbReference type="RefSeq" id="WP_094397669.1">
    <property type="nucleotide sequence ID" value="NZ_CP016893.1"/>
</dbReference>
<keyword evidence="10" id="KW-0804">Transcription</keyword>
<dbReference type="PROSITE" id="PS00688">
    <property type="entry name" value="SIGMA54_INTERACT_3"/>
    <property type="match status" value="1"/>
</dbReference>
<evidence type="ECO:0000256" key="9">
    <source>
        <dbReference type="ARBA" id="ARBA00023159"/>
    </source>
</evidence>
<feature type="modified residue" description="4-aspartylphosphate" evidence="12">
    <location>
        <position position="52"/>
    </location>
</feature>
<keyword evidence="6" id="KW-0067">ATP-binding</keyword>
<dbReference type="CDD" id="cd00009">
    <property type="entry name" value="AAA"/>
    <property type="match status" value="1"/>
</dbReference>
<dbReference type="InterPro" id="IPR009057">
    <property type="entry name" value="Homeodomain-like_sf"/>
</dbReference>
<dbReference type="InterPro" id="IPR001789">
    <property type="entry name" value="Sig_transdc_resp-reg_receiver"/>
</dbReference>
<dbReference type="InterPro" id="IPR027417">
    <property type="entry name" value="P-loop_NTPase"/>
</dbReference>
<dbReference type="Gene3D" id="1.10.8.60">
    <property type="match status" value="1"/>
</dbReference>
<dbReference type="Pfam" id="PF00072">
    <property type="entry name" value="Response_reg"/>
    <property type="match status" value="1"/>
</dbReference>
<evidence type="ECO:0000256" key="11">
    <source>
        <dbReference type="ARBA" id="ARBA00024867"/>
    </source>
</evidence>
<evidence type="ECO:0000313" key="15">
    <source>
        <dbReference type="EMBL" id="AST58323.1"/>
    </source>
</evidence>
<keyword evidence="9" id="KW-0010">Activator</keyword>
<evidence type="ECO:0000256" key="8">
    <source>
        <dbReference type="ARBA" id="ARBA00023125"/>
    </source>
</evidence>
<evidence type="ECO:0000256" key="10">
    <source>
        <dbReference type="ARBA" id="ARBA00023163"/>
    </source>
</evidence>
<dbReference type="GO" id="GO:0000160">
    <property type="term" value="P:phosphorelay signal transduction system"/>
    <property type="evidence" value="ECO:0007669"/>
    <property type="project" value="InterPro"/>
</dbReference>
<dbReference type="InterPro" id="IPR011006">
    <property type="entry name" value="CheY-like_superfamily"/>
</dbReference>
<dbReference type="PANTHER" id="PTHR32071">
    <property type="entry name" value="TRANSCRIPTIONAL REGULATORY PROTEIN"/>
    <property type="match status" value="1"/>
</dbReference>
<dbReference type="SUPFAM" id="SSF46689">
    <property type="entry name" value="Homeodomain-like"/>
    <property type="match status" value="1"/>
</dbReference>
<gene>
    <name evidence="15" type="ORF">Thert_02427</name>
</gene>
<dbReference type="Proteomes" id="UP000214975">
    <property type="component" value="Chromosome"/>
</dbReference>
<dbReference type="Gene3D" id="3.40.50.300">
    <property type="entry name" value="P-loop containing nucleotide triphosphate hydrolases"/>
    <property type="match status" value="1"/>
</dbReference>